<keyword evidence="4" id="KW-0479">Metal-binding</keyword>
<keyword evidence="11" id="KW-0119">Carbohydrate metabolism</keyword>
<dbReference type="Gene3D" id="2.70.50.70">
    <property type="match status" value="1"/>
</dbReference>
<comment type="caution">
    <text evidence="18">The sequence shown here is derived from an EMBL/GenBank/DDBJ whole genome shotgun (WGS) entry which is preliminary data.</text>
</comment>
<evidence type="ECO:0000256" key="11">
    <source>
        <dbReference type="ARBA" id="ARBA00023277"/>
    </source>
</evidence>
<feature type="chain" id="PRO_5040499141" description="lytic cellulose monooxygenase (C4-dehydrogenating)" evidence="16">
    <location>
        <begin position="17"/>
        <end position="254"/>
    </location>
</feature>
<evidence type="ECO:0000256" key="12">
    <source>
        <dbReference type="ARBA" id="ARBA00023326"/>
    </source>
</evidence>
<name>A0A9P4XZQ3_CRYP1</name>
<proteinExistence type="inferred from homology"/>
<keyword evidence="18" id="KW-0378">Hydrolase</keyword>
<reference evidence="18" key="1">
    <citation type="journal article" date="2020" name="Phytopathology">
        <title>Genome sequence of the chestnut blight fungus Cryphonectria parasitica EP155: A fundamental resource for an archetypical invasive plant pathogen.</title>
        <authorList>
            <person name="Crouch J.A."/>
            <person name="Dawe A."/>
            <person name="Aerts A."/>
            <person name="Barry K."/>
            <person name="Churchill A.C.L."/>
            <person name="Grimwood J."/>
            <person name="Hillman B."/>
            <person name="Milgroom M.G."/>
            <person name="Pangilinan J."/>
            <person name="Smith M."/>
            <person name="Salamov A."/>
            <person name="Schmutz J."/>
            <person name="Yadav J."/>
            <person name="Grigoriev I.V."/>
            <person name="Nuss D."/>
        </authorList>
    </citation>
    <scope>NUCLEOTIDE SEQUENCE</scope>
    <source>
        <strain evidence="18">EP155</strain>
    </source>
</reference>
<accession>A0A9P4XZQ3</accession>
<dbReference type="GO" id="GO:0016787">
    <property type="term" value="F:hydrolase activity"/>
    <property type="evidence" value="ECO:0007669"/>
    <property type="project" value="UniProtKB-KW"/>
</dbReference>
<evidence type="ECO:0000256" key="7">
    <source>
        <dbReference type="ARBA" id="ARBA00023002"/>
    </source>
</evidence>
<keyword evidence="8" id="KW-0186">Copper</keyword>
<dbReference type="InterPro" id="IPR049892">
    <property type="entry name" value="AA9"/>
</dbReference>
<comment type="subcellular location">
    <subcellularLocation>
        <location evidence="2">Secreted</location>
    </subcellularLocation>
</comment>
<evidence type="ECO:0000256" key="3">
    <source>
        <dbReference type="ARBA" id="ARBA00022525"/>
    </source>
</evidence>
<evidence type="ECO:0000256" key="9">
    <source>
        <dbReference type="ARBA" id="ARBA00023033"/>
    </source>
</evidence>
<keyword evidence="5 16" id="KW-0732">Signal</keyword>
<evidence type="ECO:0000313" key="19">
    <source>
        <dbReference type="Proteomes" id="UP000803844"/>
    </source>
</evidence>
<evidence type="ECO:0000259" key="17">
    <source>
        <dbReference type="Pfam" id="PF03443"/>
    </source>
</evidence>
<gene>
    <name evidence="18" type="ORF">M406DRAFT_341255</name>
</gene>
<protein>
    <recommendedName>
        <fullName evidence="15">lytic cellulose monooxygenase (C4-dehydrogenating)</fullName>
        <ecNumber evidence="15">1.14.99.56</ecNumber>
    </recommendedName>
</protein>
<comment type="similarity">
    <text evidence="13">Belongs to the polysaccharide monooxygenase AA9 family.</text>
</comment>
<keyword evidence="3" id="KW-0964">Secreted</keyword>
<organism evidence="18 19">
    <name type="scientific">Cryphonectria parasitica (strain ATCC 38755 / EP155)</name>
    <dbReference type="NCBI Taxonomy" id="660469"/>
    <lineage>
        <taxon>Eukaryota</taxon>
        <taxon>Fungi</taxon>
        <taxon>Dikarya</taxon>
        <taxon>Ascomycota</taxon>
        <taxon>Pezizomycotina</taxon>
        <taxon>Sordariomycetes</taxon>
        <taxon>Sordariomycetidae</taxon>
        <taxon>Diaporthales</taxon>
        <taxon>Cryphonectriaceae</taxon>
        <taxon>Cryphonectria-Endothia species complex</taxon>
        <taxon>Cryphonectria</taxon>
    </lineage>
</organism>
<evidence type="ECO:0000256" key="10">
    <source>
        <dbReference type="ARBA" id="ARBA00023157"/>
    </source>
</evidence>
<dbReference type="PANTHER" id="PTHR33353">
    <property type="entry name" value="PUTATIVE (AFU_ORTHOLOGUE AFUA_1G12560)-RELATED"/>
    <property type="match status" value="1"/>
</dbReference>
<dbReference type="AlphaFoldDB" id="A0A9P4XZQ3"/>
<dbReference type="Proteomes" id="UP000803844">
    <property type="component" value="Unassembled WGS sequence"/>
</dbReference>
<keyword evidence="7" id="KW-0560">Oxidoreductase</keyword>
<evidence type="ECO:0000256" key="2">
    <source>
        <dbReference type="ARBA" id="ARBA00004613"/>
    </source>
</evidence>
<evidence type="ECO:0000256" key="1">
    <source>
        <dbReference type="ARBA" id="ARBA00001973"/>
    </source>
</evidence>
<dbReference type="GeneID" id="63838768"/>
<dbReference type="GO" id="GO:0046872">
    <property type="term" value="F:metal ion binding"/>
    <property type="evidence" value="ECO:0007669"/>
    <property type="project" value="UniProtKB-KW"/>
</dbReference>
<evidence type="ECO:0000256" key="4">
    <source>
        <dbReference type="ARBA" id="ARBA00022723"/>
    </source>
</evidence>
<evidence type="ECO:0000313" key="18">
    <source>
        <dbReference type="EMBL" id="KAF3763853.1"/>
    </source>
</evidence>
<keyword evidence="6" id="KW-0136">Cellulose degradation</keyword>
<evidence type="ECO:0000256" key="5">
    <source>
        <dbReference type="ARBA" id="ARBA00022729"/>
    </source>
</evidence>
<dbReference type="GO" id="GO:0004497">
    <property type="term" value="F:monooxygenase activity"/>
    <property type="evidence" value="ECO:0007669"/>
    <property type="project" value="UniProtKB-KW"/>
</dbReference>
<evidence type="ECO:0000256" key="13">
    <source>
        <dbReference type="ARBA" id="ARBA00044502"/>
    </source>
</evidence>
<dbReference type="EC" id="1.14.99.56" evidence="15"/>
<dbReference type="GO" id="GO:0030245">
    <property type="term" value="P:cellulose catabolic process"/>
    <property type="evidence" value="ECO:0007669"/>
    <property type="project" value="UniProtKB-KW"/>
</dbReference>
<dbReference type="InterPro" id="IPR005103">
    <property type="entry name" value="AA9_LPMO"/>
</dbReference>
<dbReference type="Pfam" id="PF03443">
    <property type="entry name" value="AA9"/>
    <property type="match status" value="1"/>
</dbReference>
<evidence type="ECO:0000256" key="8">
    <source>
        <dbReference type="ARBA" id="ARBA00023008"/>
    </source>
</evidence>
<dbReference type="PANTHER" id="PTHR33353:SF6">
    <property type="entry name" value="ENDOGLUCANASE IV"/>
    <property type="match status" value="1"/>
</dbReference>
<evidence type="ECO:0000256" key="16">
    <source>
        <dbReference type="SAM" id="SignalP"/>
    </source>
</evidence>
<evidence type="ECO:0000256" key="15">
    <source>
        <dbReference type="ARBA" id="ARBA00047174"/>
    </source>
</evidence>
<keyword evidence="9" id="KW-0503">Monooxygenase</keyword>
<dbReference type="CDD" id="cd21175">
    <property type="entry name" value="LPMO_AA9"/>
    <property type="match status" value="1"/>
</dbReference>
<dbReference type="GO" id="GO:0005576">
    <property type="term" value="C:extracellular region"/>
    <property type="evidence" value="ECO:0007669"/>
    <property type="project" value="UniProtKB-SubCell"/>
</dbReference>
<dbReference type="RefSeq" id="XP_040774814.1">
    <property type="nucleotide sequence ID" value="XM_040921639.1"/>
</dbReference>
<comment type="cofactor">
    <cofactor evidence="1">
        <name>Cu(2+)</name>
        <dbReference type="ChEBI" id="CHEBI:29036"/>
    </cofactor>
</comment>
<keyword evidence="12" id="KW-0624">Polysaccharide degradation</keyword>
<dbReference type="OrthoDB" id="4849160at2759"/>
<keyword evidence="19" id="KW-1185">Reference proteome</keyword>
<dbReference type="EMBL" id="MU032349">
    <property type="protein sequence ID" value="KAF3763853.1"/>
    <property type="molecule type" value="Genomic_DNA"/>
</dbReference>
<evidence type="ECO:0000256" key="14">
    <source>
        <dbReference type="ARBA" id="ARBA00045077"/>
    </source>
</evidence>
<feature type="signal peptide" evidence="16">
    <location>
        <begin position="1"/>
        <end position="16"/>
    </location>
</feature>
<feature type="domain" description="Auxiliary Activity family 9 catalytic" evidence="17">
    <location>
        <begin position="17"/>
        <end position="238"/>
    </location>
</feature>
<comment type="catalytic activity">
    <reaction evidence="14">
        <text>[(1-&gt;4)-beta-D-glucosyl]n+m + reduced acceptor + O2 = 4-dehydro-beta-D-glucosyl-[(1-&gt;4)-beta-D-glucosyl]n-1 + [(1-&gt;4)-beta-D-glucosyl]m + acceptor + H2O.</text>
        <dbReference type="EC" id="1.14.99.56"/>
    </reaction>
</comment>
<sequence>MKYGLLALASAGLVFGHGYVDNATISGISYTFYQPYTDPYEDPAPERISRKIPGNGPVLDVTLIDVQCNGDSADGIIGSEPAPLHAPATAGETVTLYWTLWPDSHYGALVTYMARCPDTGCQDWLPNSTDVWFKIAESGMIEYETGGAANDIWAVDPLEVAPNAGTTYEIPSCLADGYYLVRHEILAVFLAGTYPGIQIYPGCHQLNVSGGGSTTVSDLVAFPGAYTPTDPGITWDSSSTTYPIPGPTVFSCSG</sequence>
<evidence type="ECO:0000256" key="6">
    <source>
        <dbReference type="ARBA" id="ARBA00023001"/>
    </source>
</evidence>
<keyword evidence="10" id="KW-1015">Disulfide bond</keyword>